<protein>
    <recommendedName>
        <fullName evidence="2">RiboL-PSP-HEPN domain-containing protein</fullName>
    </recommendedName>
</protein>
<dbReference type="AlphaFoldDB" id="A0A5J4Q2Q5"/>
<organism evidence="1">
    <name type="scientific">termite gut metagenome</name>
    <dbReference type="NCBI Taxonomy" id="433724"/>
    <lineage>
        <taxon>unclassified sequences</taxon>
        <taxon>metagenomes</taxon>
        <taxon>organismal metagenomes</taxon>
    </lineage>
</organism>
<sequence>MRIENELLYTTSQLGPNLTVAKNIAYEQYYEILDVLNEVIQSKDILSRFLKIYHILEFLSYRVLLVQVVEKTQKSKTFVREILKFSDNIMRKSEKQIFVDNFKSIFEMDASHFKSQITAHKPKEVRAFIKDNFNISFDPTNITLLANLIYDIRCSIVHNKASELHFTISNPEDYRLIIELIKQLIKALEYLIVKKISTSTKQTNIIQYPIGNLDLY</sequence>
<name>A0A5J4Q2Q5_9ZZZZ</name>
<proteinExistence type="predicted"/>
<dbReference type="EMBL" id="SNRY01005288">
    <property type="protein sequence ID" value="KAA6315338.1"/>
    <property type="molecule type" value="Genomic_DNA"/>
</dbReference>
<reference evidence="1" key="1">
    <citation type="submission" date="2019-03" db="EMBL/GenBank/DDBJ databases">
        <title>Single cell metagenomics reveals metabolic interactions within the superorganism composed of flagellate Streblomastix strix and complex community of Bacteroidetes bacteria on its surface.</title>
        <authorList>
            <person name="Treitli S.C."/>
            <person name="Kolisko M."/>
            <person name="Husnik F."/>
            <person name="Keeling P."/>
            <person name="Hampl V."/>
        </authorList>
    </citation>
    <scope>NUCLEOTIDE SEQUENCE</scope>
    <source>
        <strain evidence="1">STM</strain>
    </source>
</reference>
<gene>
    <name evidence="1" type="ORF">EZS27_034188</name>
</gene>
<accession>A0A5J4Q2Q5</accession>
<evidence type="ECO:0008006" key="2">
    <source>
        <dbReference type="Google" id="ProtNLM"/>
    </source>
</evidence>
<comment type="caution">
    <text evidence="1">The sequence shown here is derived from an EMBL/GenBank/DDBJ whole genome shotgun (WGS) entry which is preliminary data.</text>
</comment>
<evidence type="ECO:0000313" key="1">
    <source>
        <dbReference type="EMBL" id="KAA6315338.1"/>
    </source>
</evidence>